<evidence type="ECO:0000313" key="20">
    <source>
        <dbReference type="EMBL" id="KAJ9156038.1"/>
    </source>
</evidence>
<keyword evidence="21" id="KW-1185">Reference proteome</keyword>
<comment type="caution">
    <text evidence="15">Lacks conserved residue(s) required for the propagation of feature annotation.</text>
</comment>
<name>A0AA38VWN8_9PEZI</name>
<dbReference type="EMBL" id="JANBVO010000002">
    <property type="protein sequence ID" value="KAJ9156038.1"/>
    <property type="molecule type" value="Genomic_DNA"/>
</dbReference>
<evidence type="ECO:0000256" key="17">
    <source>
        <dbReference type="SAM" id="Phobius"/>
    </source>
</evidence>
<reference evidence="20" key="1">
    <citation type="submission" date="2022-07" db="EMBL/GenBank/DDBJ databases">
        <title>Fungi with potential for degradation of polypropylene.</title>
        <authorList>
            <person name="Gostincar C."/>
        </authorList>
    </citation>
    <scope>NUCLEOTIDE SEQUENCE</scope>
    <source>
        <strain evidence="20">EXF-13308</strain>
    </source>
</reference>
<feature type="disulfide bond" evidence="15">
    <location>
        <begin position="57"/>
        <end position="90"/>
    </location>
</feature>
<evidence type="ECO:0000256" key="8">
    <source>
        <dbReference type="ARBA" id="ARBA00022723"/>
    </source>
</evidence>
<feature type="chain" id="PRO_5041451989" description="CFEM domain-containing protein" evidence="18">
    <location>
        <begin position="20"/>
        <end position="307"/>
    </location>
</feature>
<evidence type="ECO:0000259" key="19">
    <source>
        <dbReference type="PROSITE" id="PS52012"/>
    </source>
</evidence>
<keyword evidence="7" id="KW-0336">GPI-anchor</keyword>
<gene>
    <name evidence="20" type="ORF">NKR23_g1498</name>
</gene>
<evidence type="ECO:0000256" key="7">
    <source>
        <dbReference type="ARBA" id="ARBA00022622"/>
    </source>
</evidence>
<feature type="compositionally biased region" description="Low complexity" evidence="16">
    <location>
        <begin position="111"/>
        <end position="137"/>
    </location>
</feature>
<evidence type="ECO:0000256" key="10">
    <source>
        <dbReference type="ARBA" id="ARBA00023004"/>
    </source>
</evidence>
<keyword evidence="9 18" id="KW-0732">Signal</keyword>
<evidence type="ECO:0000256" key="15">
    <source>
        <dbReference type="PROSITE-ProRule" id="PRU01356"/>
    </source>
</evidence>
<evidence type="ECO:0000256" key="1">
    <source>
        <dbReference type="ARBA" id="ARBA00004609"/>
    </source>
</evidence>
<evidence type="ECO:0000313" key="21">
    <source>
        <dbReference type="Proteomes" id="UP001174694"/>
    </source>
</evidence>
<evidence type="ECO:0000256" key="3">
    <source>
        <dbReference type="ARBA" id="ARBA00010031"/>
    </source>
</evidence>
<evidence type="ECO:0000256" key="4">
    <source>
        <dbReference type="ARBA" id="ARBA00022475"/>
    </source>
</evidence>
<dbReference type="PANTHER" id="PTHR37928:SF1">
    <property type="entry name" value="CFEM DOMAIN PROTEIN (AFU_ORTHOLOGUE AFUA_6G14090)"/>
    <property type="match status" value="1"/>
</dbReference>
<evidence type="ECO:0000256" key="16">
    <source>
        <dbReference type="SAM" id="MobiDB-lite"/>
    </source>
</evidence>
<organism evidence="20 21">
    <name type="scientific">Pleurostoma richardsiae</name>
    <dbReference type="NCBI Taxonomy" id="41990"/>
    <lineage>
        <taxon>Eukaryota</taxon>
        <taxon>Fungi</taxon>
        <taxon>Dikarya</taxon>
        <taxon>Ascomycota</taxon>
        <taxon>Pezizomycotina</taxon>
        <taxon>Sordariomycetes</taxon>
        <taxon>Sordariomycetidae</taxon>
        <taxon>Calosphaeriales</taxon>
        <taxon>Pleurostomataceae</taxon>
        <taxon>Pleurostoma</taxon>
    </lineage>
</organism>
<evidence type="ECO:0000256" key="13">
    <source>
        <dbReference type="ARBA" id="ARBA00023180"/>
    </source>
</evidence>
<protein>
    <recommendedName>
        <fullName evidence="19">CFEM domain-containing protein</fullName>
    </recommendedName>
</protein>
<evidence type="ECO:0000256" key="2">
    <source>
        <dbReference type="ARBA" id="ARBA00004613"/>
    </source>
</evidence>
<keyword evidence="10" id="KW-0408">Iron</keyword>
<comment type="caution">
    <text evidence="20">The sequence shown here is derived from an EMBL/GenBank/DDBJ whole genome shotgun (WGS) entry which is preliminary data.</text>
</comment>
<dbReference type="GO" id="GO:0098552">
    <property type="term" value="C:side of membrane"/>
    <property type="evidence" value="ECO:0007669"/>
    <property type="project" value="UniProtKB-KW"/>
</dbReference>
<keyword evidence="11 17" id="KW-0472">Membrane</keyword>
<evidence type="ECO:0000256" key="6">
    <source>
        <dbReference type="ARBA" id="ARBA00022617"/>
    </source>
</evidence>
<dbReference type="InterPro" id="IPR008427">
    <property type="entry name" value="Extracellular_membr_CFEM_dom"/>
</dbReference>
<accession>A0AA38VWN8</accession>
<feature type="region of interest" description="Disordered" evidence="16">
    <location>
        <begin position="111"/>
        <end position="144"/>
    </location>
</feature>
<keyword evidence="13" id="KW-0325">Glycoprotein</keyword>
<evidence type="ECO:0000256" key="14">
    <source>
        <dbReference type="ARBA" id="ARBA00023288"/>
    </source>
</evidence>
<keyword evidence="17" id="KW-0812">Transmembrane</keyword>
<feature type="domain" description="CFEM" evidence="19">
    <location>
        <begin position="1"/>
        <end position="117"/>
    </location>
</feature>
<sequence>MSLLKSAAVLLLVAGLVNTQSFADLPVCGQTCINNMRNSAASLLGCTDNTQLDSCICSNSNFQFGVRDCAVQNCGADEAPAVTNYASSFCGTATAAVAAATSSVVPAAAATATPTTTPLAETTEPPATSTTPTSQAVESVAQIPSSTSTSVNEVVAVTSTPVATPTSSPIAAITSATETSASSSTSVSSTTTSTSSSTATPAASQTESKSSSSSGLTTTAKIGIGIGAAVGAVIAVILAVFLCLRRRRAPLPRSRLMQISDPLPGSGRNYGDGGRHNADYKGGMSELELRSRPYEEMVPRQKPRQMV</sequence>
<dbReference type="Pfam" id="PF05730">
    <property type="entry name" value="CFEM"/>
    <property type="match status" value="1"/>
</dbReference>
<comment type="subcellular location">
    <subcellularLocation>
        <location evidence="1">Cell membrane</location>
        <topology evidence="1">Lipid-anchor</topology>
        <topology evidence="1">GPI-anchor</topology>
    </subcellularLocation>
    <subcellularLocation>
        <location evidence="2">Secreted</location>
    </subcellularLocation>
</comment>
<evidence type="ECO:0000256" key="12">
    <source>
        <dbReference type="ARBA" id="ARBA00023157"/>
    </source>
</evidence>
<evidence type="ECO:0000256" key="18">
    <source>
        <dbReference type="SAM" id="SignalP"/>
    </source>
</evidence>
<keyword evidence="17" id="KW-1133">Transmembrane helix</keyword>
<dbReference type="SMART" id="SM00747">
    <property type="entry name" value="CFEM"/>
    <property type="match status" value="1"/>
</dbReference>
<dbReference type="AlphaFoldDB" id="A0AA38VWN8"/>
<feature type="transmembrane region" description="Helical" evidence="17">
    <location>
        <begin position="222"/>
        <end position="244"/>
    </location>
</feature>
<keyword evidence="8" id="KW-0479">Metal-binding</keyword>
<keyword evidence="4" id="KW-1003">Cell membrane</keyword>
<keyword evidence="14" id="KW-0449">Lipoprotein</keyword>
<dbReference type="GO" id="GO:0005886">
    <property type="term" value="C:plasma membrane"/>
    <property type="evidence" value="ECO:0007669"/>
    <property type="project" value="UniProtKB-SubCell"/>
</dbReference>
<dbReference type="InterPro" id="IPR051735">
    <property type="entry name" value="CFEM_domain"/>
</dbReference>
<evidence type="ECO:0000256" key="11">
    <source>
        <dbReference type="ARBA" id="ARBA00023136"/>
    </source>
</evidence>
<keyword evidence="6" id="KW-0349">Heme</keyword>
<dbReference type="PROSITE" id="PS52012">
    <property type="entry name" value="CFEM"/>
    <property type="match status" value="1"/>
</dbReference>
<dbReference type="Proteomes" id="UP001174694">
    <property type="component" value="Unassembled WGS sequence"/>
</dbReference>
<keyword evidence="5" id="KW-0964">Secreted</keyword>
<feature type="signal peptide" evidence="18">
    <location>
        <begin position="1"/>
        <end position="19"/>
    </location>
</feature>
<keyword evidence="12 15" id="KW-1015">Disulfide bond</keyword>
<dbReference type="PANTHER" id="PTHR37928">
    <property type="entry name" value="CFEM DOMAIN PROTEIN (AFU_ORTHOLOGUE AFUA_6G14090)"/>
    <property type="match status" value="1"/>
</dbReference>
<evidence type="ECO:0000256" key="9">
    <source>
        <dbReference type="ARBA" id="ARBA00022729"/>
    </source>
</evidence>
<feature type="region of interest" description="Disordered" evidence="16">
    <location>
        <begin position="175"/>
        <end position="216"/>
    </location>
</feature>
<dbReference type="GO" id="GO:0005576">
    <property type="term" value="C:extracellular region"/>
    <property type="evidence" value="ECO:0007669"/>
    <property type="project" value="UniProtKB-SubCell"/>
</dbReference>
<evidence type="ECO:0000256" key="5">
    <source>
        <dbReference type="ARBA" id="ARBA00022525"/>
    </source>
</evidence>
<comment type="similarity">
    <text evidence="3">Belongs to the RBT5 family.</text>
</comment>
<proteinExistence type="inferred from homology"/>
<dbReference type="GO" id="GO:0046872">
    <property type="term" value="F:metal ion binding"/>
    <property type="evidence" value="ECO:0007669"/>
    <property type="project" value="UniProtKB-KW"/>
</dbReference>